<proteinExistence type="predicted"/>
<accession>A0A8J3VGM4</accession>
<dbReference type="RefSeq" id="WP_203908908.1">
    <property type="nucleotide sequence ID" value="NZ_BONY01000016.1"/>
</dbReference>
<dbReference type="AlphaFoldDB" id="A0A8J3VGM4"/>
<comment type="caution">
    <text evidence="1">The sequence shown here is derived from an EMBL/GenBank/DDBJ whole genome shotgun (WGS) entry which is preliminary data.</text>
</comment>
<dbReference type="EMBL" id="BONY01000016">
    <property type="protein sequence ID" value="GIH05038.1"/>
    <property type="molecule type" value="Genomic_DNA"/>
</dbReference>
<reference evidence="1" key="1">
    <citation type="submission" date="2021-01" db="EMBL/GenBank/DDBJ databases">
        <title>Whole genome shotgun sequence of Rhizocola hellebori NBRC 109834.</title>
        <authorList>
            <person name="Komaki H."/>
            <person name="Tamura T."/>
        </authorList>
    </citation>
    <scope>NUCLEOTIDE SEQUENCE</scope>
    <source>
        <strain evidence="1">NBRC 109834</strain>
    </source>
</reference>
<dbReference type="Proteomes" id="UP000612899">
    <property type="component" value="Unassembled WGS sequence"/>
</dbReference>
<evidence type="ECO:0000313" key="1">
    <source>
        <dbReference type="EMBL" id="GIH05038.1"/>
    </source>
</evidence>
<name>A0A8J3VGM4_9ACTN</name>
<keyword evidence="2" id="KW-1185">Reference proteome</keyword>
<evidence type="ECO:0000313" key="2">
    <source>
        <dbReference type="Proteomes" id="UP000612899"/>
    </source>
</evidence>
<organism evidence="1 2">
    <name type="scientific">Rhizocola hellebori</name>
    <dbReference type="NCBI Taxonomy" id="1392758"/>
    <lineage>
        <taxon>Bacteria</taxon>
        <taxon>Bacillati</taxon>
        <taxon>Actinomycetota</taxon>
        <taxon>Actinomycetes</taxon>
        <taxon>Micromonosporales</taxon>
        <taxon>Micromonosporaceae</taxon>
        <taxon>Rhizocola</taxon>
    </lineage>
</organism>
<protein>
    <submittedName>
        <fullName evidence="1">Uncharacterized protein</fullName>
    </submittedName>
</protein>
<gene>
    <name evidence="1" type="ORF">Rhe02_31050</name>
</gene>
<sequence length="86" mass="9577">MLDRVVAALAEVLVAIEMGSDDEIDPDFADAIQFEVVNRFDALSDEERLRLTEIFEGLAKAEPSDERRAVLSELPQAYGLLDEEHG</sequence>